<dbReference type="OrthoDB" id="4035941at2759"/>
<evidence type="ECO:0000313" key="2">
    <source>
        <dbReference type="EMBL" id="SCU91833.1"/>
    </source>
</evidence>
<organism evidence="2 3">
    <name type="scientific">Lachancea dasiensis</name>
    <dbReference type="NCBI Taxonomy" id="1072105"/>
    <lineage>
        <taxon>Eukaryota</taxon>
        <taxon>Fungi</taxon>
        <taxon>Dikarya</taxon>
        <taxon>Ascomycota</taxon>
        <taxon>Saccharomycotina</taxon>
        <taxon>Saccharomycetes</taxon>
        <taxon>Saccharomycetales</taxon>
        <taxon>Saccharomycetaceae</taxon>
        <taxon>Lachancea</taxon>
    </lineage>
</organism>
<proteinExistence type="predicted"/>
<dbReference type="EMBL" id="LT598458">
    <property type="protein sequence ID" value="SCU91833.1"/>
    <property type="molecule type" value="Genomic_DNA"/>
</dbReference>
<feature type="compositionally biased region" description="Polar residues" evidence="1">
    <location>
        <begin position="83"/>
        <end position="92"/>
    </location>
</feature>
<keyword evidence="3" id="KW-1185">Reference proteome</keyword>
<accession>A0A1G4JMU5</accession>
<feature type="compositionally biased region" description="Basic and acidic residues" evidence="1">
    <location>
        <begin position="117"/>
        <end position="129"/>
    </location>
</feature>
<feature type="region of interest" description="Disordered" evidence="1">
    <location>
        <begin position="1"/>
        <end position="142"/>
    </location>
</feature>
<protein>
    <submittedName>
        <fullName evidence="2">LADA_0F12376g1_1</fullName>
    </submittedName>
</protein>
<feature type="compositionally biased region" description="Basic and acidic residues" evidence="1">
    <location>
        <begin position="7"/>
        <end position="20"/>
    </location>
</feature>
<reference evidence="2 3" key="1">
    <citation type="submission" date="2016-03" db="EMBL/GenBank/DDBJ databases">
        <authorList>
            <person name="Devillers H."/>
        </authorList>
    </citation>
    <scope>NUCLEOTIDE SEQUENCE [LARGE SCALE GENOMIC DNA]</scope>
    <source>
        <strain evidence="2">CBS 10888</strain>
    </source>
</reference>
<dbReference type="Proteomes" id="UP000190274">
    <property type="component" value="Chromosome F"/>
</dbReference>
<gene>
    <name evidence="2" type="ORF">LADA_0F12376G</name>
</gene>
<sequence>MSNIIHKMSEKLTGHGHHDEERDDQGNNLSYEQRSMRDTQGKSGMPMPSQHLGDTETTSGHKMQSKHGGYEQQERDLGGNTGGFTSNRSHPAQQMPGPMISGQGVSDDAWDEGDADVEGRGTRRKEGSRMENYADEYQQRYL</sequence>
<dbReference type="AlphaFoldDB" id="A0A1G4JMU5"/>
<evidence type="ECO:0000256" key="1">
    <source>
        <dbReference type="SAM" id="MobiDB-lite"/>
    </source>
</evidence>
<name>A0A1G4JMU5_9SACH</name>
<feature type="compositionally biased region" description="Basic and acidic residues" evidence="1">
    <location>
        <begin position="68"/>
        <end position="77"/>
    </location>
</feature>
<evidence type="ECO:0000313" key="3">
    <source>
        <dbReference type="Proteomes" id="UP000190274"/>
    </source>
</evidence>